<accession>A0A8E5ML40</accession>
<evidence type="ECO:0000313" key="3">
    <source>
        <dbReference type="Proteomes" id="UP000027002"/>
    </source>
</evidence>
<evidence type="ECO:0000256" key="1">
    <source>
        <dbReference type="SAM" id="Phobius"/>
    </source>
</evidence>
<keyword evidence="1" id="KW-0812">Transmembrane</keyword>
<organism evidence="2 3">
    <name type="scientific">Ustilaginoidea virens</name>
    <name type="common">Rice false smut fungus</name>
    <name type="synonym">Villosiclava virens</name>
    <dbReference type="NCBI Taxonomy" id="1159556"/>
    <lineage>
        <taxon>Eukaryota</taxon>
        <taxon>Fungi</taxon>
        <taxon>Dikarya</taxon>
        <taxon>Ascomycota</taxon>
        <taxon>Pezizomycotina</taxon>
        <taxon>Sordariomycetes</taxon>
        <taxon>Hypocreomycetidae</taxon>
        <taxon>Hypocreales</taxon>
        <taxon>Clavicipitaceae</taxon>
        <taxon>Ustilaginoidea</taxon>
    </lineage>
</organism>
<evidence type="ECO:0000313" key="2">
    <source>
        <dbReference type="EMBL" id="QUC23746.1"/>
    </source>
</evidence>
<keyword evidence="1" id="KW-0472">Membrane</keyword>
<dbReference type="Proteomes" id="UP000027002">
    <property type="component" value="Chromosome 7"/>
</dbReference>
<dbReference type="OrthoDB" id="4840990at2759"/>
<dbReference type="GeneID" id="66068764"/>
<proteinExistence type="predicted"/>
<sequence>MRAGIAAFLYRNTGEILCHWRPSYCVLVTVGQTWTYARSPRKTMAVFFKGHAHYDEDRILNLIWFGLVGLQVTIVLSVAARAARHYFQRRLRKQVLP</sequence>
<dbReference type="EMBL" id="CP072759">
    <property type="protein sequence ID" value="QUC23746.1"/>
    <property type="molecule type" value="Genomic_DNA"/>
</dbReference>
<gene>
    <name evidence="2" type="ORF">UV8b_07987</name>
</gene>
<keyword evidence="3" id="KW-1185">Reference proteome</keyword>
<protein>
    <submittedName>
        <fullName evidence="2">Uncharacterized protein</fullName>
    </submittedName>
</protein>
<feature type="transmembrane region" description="Helical" evidence="1">
    <location>
        <begin position="62"/>
        <end position="83"/>
    </location>
</feature>
<reference evidence="2" key="1">
    <citation type="submission" date="2020-03" db="EMBL/GenBank/DDBJ databases">
        <title>A mixture of massive structural variations and highly conserved coding sequences in Ustilaginoidea virens genome.</title>
        <authorList>
            <person name="Zhang K."/>
            <person name="Zhao Z."/>
            <person name="Zhang Z."/>
            <person name="Li Y."/>
            <person name="Hsiang T."/>
            <person name="Sun W."/>
        </authorList>
    </citation>
    <scope>NUCLEOTIDE SEQUENCE</scope>
    <source>
        <strain evidence="2">UV-8b</strain>
    </source>
</reference>
<dbReference type="AlphaFoldDB" id="A0A8E5ML40"/>
<dbReference type="RefSeq" id="XP_043001419.1">
    <property type="nucleotide sequence ID" value="XM_043145484.1"/>
</dbReference>
<name>A0A8E5ML40_USTVR</name>
<dbReference type="KEGG" id="uvi:66068764"/>
<keyword evidence="1" id="KW-1133">Transmembrane helix</keyword>